<accession>K3Y5H9</accession>
<reference evidence="7" key="2">
    <citation type="submission" date="2015-07" db="EMBL/GenBank/DDBJ databases">
        <authorList>
            <person name="Noorani M."/>
        </authorList>
    </citation>
    <scope>NUCLEOTIDE SEQUENCE</scope>
    <source>
        <strain evidence="7">Yugu1</strain>
    </source>
</reference>
<sequence>MATTPPPPAASILGTLGDFTSRENWDKFFALRGTGDSFEWYAEWPNLQTPLLALLGDRGAAAEADAGAGAPAPEILVPACGSSALSERLYDAGFRRITNVDFSRVVVADMLRRHARARPEMRWRVMDITSMQFADGSFDVILDKGGLDALMEPGAGTKLGTKYLNEAKRVLKSGGKFVCLTLAESHVLALLLSEFRFGWDMNIQAIASESSKKSAFQTFMVVMLKGKMGAVQTIKSSLDQSAEYCNMKQATAVIRALGNENIIRESYSSGVDVLLSLRDLQLGAIGDLKVIVPGRRRQFILGEQETSLYCYKAVLLDAKKQTETFVYHCGVFIVPKARAQEWLFASAEGQWHVVESAKAARLIMVFLDSRHANIDMDIIKKDLSPLVKDLEPGNPEEEAPIPFMMAGDGVKQRDILQEATSELTGPMVVEDVVYENADGDQGSMPEKMFRRLIFGRSSGLVQSEALLIRDPHSDETDKKNKNASATSKKRRSKKGSKNSLRVDHSFLGSSYHSGIISGLSLVASALGAASTSGEKVSTTVIGLGAGCFPMFLRGCLPFVDIEVVELDPLVAELAKKYFGFSVDEQLKVHLGDGIKFVEDSVAANHSVSNGRGSNAIKILIIDVDSSDLSSGLSCPPENFVEDPFLQKAKEFLSDGGLFIINLVSRSSSVREMVVSRLRAVFEHLYSLQLEEDINEVLFASPSERYLDVNNLDAAVTKLKDLLKFPVDVESDIKKLQRLQ</sequence>
<evidence type="ECO:0000256" key="5">
    <source>
        <dbReference type="SAM" id="MobiDB-lite"/>
    </source>
</evidence>
<dbReference type="Pfam" id="PF01564">
    <property type="entry name" value="Spermine_synth"/>
    <property type="match status" value="1"/>
</dbReference>
<organism evidence="7">
    <name type="scientific">Setaria italica</name>
    <name type="common">Foxtail millet</name>
    <name type="synonym">Panicum italicum</name>
    <dbReference type="NCBI Taxonomy" id="4555"/>
    <lineage>
        <taxon>Eukaryota</taxon>
        <taxon>Viridiplantae</taxon>
        <taxon>Streptophyta</taxon>
        <taxon>Embryophyta</taxon>
        <taxon>Tracheophyta</taxon>
        <taxon>Spermatophyta</taxon>
        <taxon>Magnoliopsida</taxon>
        <taxon>Liliopsida</taxon>
        <taxon>Poales</taxon>
        <taxon>Poaceae</taxon>
        <taxon>PACMAD clade</taxon>
        <taxon>Panicoideae</taxon>
        <taxon>Panicodae</taxon>
        <taxon>Paniceae</taxon>
        <taxon>Cenchrinae</taxon>
        <taxon>Setaria</taxon>
    </lineage>
</organism>
<dbReference type="InterPro" id="IPR051419">
    <property type="entry name" value="Lys/N-term_MeTrsfase_sf"/>
</dbReference>
<keyword evidence="2" id="KW-0489">Methyltransferase</keyword>
<feature type="compositionally biased region" description="Basic and acidic residues" evidence="5">
    <location>
        <begin position="468"/>
        <end position="480"/>
    </location>
</feature>
<evidence type="ECO:0000259" key="6">
    <source>
        <dbReference type="Pfam" id="PF08241"/>
    </source>
</evidence>
<dbReference type="InterPro" id="IPR029063">
    <property type="entry name" value="SAM-dependent_MTases_sf"/>
</dbReference>
<keyword evidence="9" id="KW-1185">Reference proteome</keyword>
<dbReference type="eggNOG" id="KOG2352">
    <property type="taxonomic scope" value="Eukaryota"/>
</dbReference>
<keyword evidence="3" id="KW-0808">Transferase</keyword>
<dbReference type="Proteomes" id="UP000004995">
    <property type="component" value="Unassembled WGS sequence"/>
</dbReference>
<dbReference type="KEGG" id="sita:101753172"/>
<dbReference type="CDD" id="cd02440">
    <property type="entry name" value="AdoMet_MTases"/>
    <property type="match status" value="1"/>
</dbReference>
<dbReference type="GO" id="GO:0032259">
    <property type="term" value="P:methylation"/>
    <property type="evidence" value="ECO:0007669"/>
    <property type="project" value="UniProtKB-KW"/>
</dbReference>
<evidence type="ECO:0000256" key="3">
    <source>
        <dbReference type="ARBA" id="ARBA00022679"/>
    </source>
</evidence>
<dbReference type="FunFam" id="3.40.50.150:FF:000256">
    <property type="entry name" value="S-adenosyl-L-methionine-dependent methyltransferase superfamily protein"/>
    <property type="match status" value="1"/>
</dbReference>
<dbReference type="AlphaFoldDB" id="K3Y5H9"/>
<dbReference type="PANTHER" id="PTHR12176">
    <property type="entry name" value="SAM-DEPENDENT METHYLTRANSFERASE SUPERFAMILY PROTEIN"/>
    <property type="match status" value="1"/>
</dbReference>
<dbReference type="EMBL" id="AGNK02004303">
    <property type="status" value="NOT_ANNOTATED_CDS"/>
    <property type="molecule type" value="Genomic_DNA"/>
</dbReference>
<feature type="compositionally biased region" description="Basic residues" evidence="5">
    <location>
        <begin position="487"/>
        <end position="496"/>
    </location>
</feature>
<evidence type="ECO:0000256" key="2">
    <source>
        <dbReference type="ARBA" id="ARBA00022603"/>
    </source>
</evidence>
<name>K3Y5H9_SETIT</name>
<dbReference type="OMA" id="FEWYGAF"/>
<gene>
    <name evidence="8" type="primary">LOC101753172</name>
    <name evidence="7" type="ORF">SETIT_7G067000v2</name>
</gene>
<evidence type="ECO:0000256" key="1">
    <source>
        <dbReference type="ARBA" id="ARBA00008361"/>
    </source>
</evidence>
<dbReference type="Pfam" id="PF08241">
    <property type="entry name" value="Methyltransf_11"/>
    <property type="match status" value="1"/>
</dbReference>
<dbReference type="Gene3D" id="3.40.50.150">
    <property type="entry name" value="Vaccinia Virus protein VP39"/>
    <property type="match status" value="2"/>
</dbReference>
<feature type="domain" description="Methyltransferase type 11" evidence="6">
    <location>
        <begin position="79"/>
        <end position="179"/>
    </location>
</feature>
<evidence type="ECO:0000313" key="8">
    <source>
        <dbReference type="EnsemblPlants" id="KQK96889"/>
    </source>
</evidence>
<evidence type="ECO:0000313" key="9">
    <source>
        <dbReference type="Proteomes" id="UP000004995"/>
    </source>
</evidence>
<dbReference type="InterPro" id="IPR013216">
    <property type="entry name" value="Methyltransf_11"/>
</dbReference>
<evidence type="ECO:0000256" key="4">
    <source>
        <dbReference type="ARBA" id="ARBA00023268"/>
    </source>
</evidence>
<proteinExistence type="inferred from homology"/>
<evidence type="ECO:0000313" key="7">
    <source>
        <dbReference type="EMBL" id="RCV33235.1"/>
    </source>
</evidence>
<reference evidence="8" key="3">
    <citation type="submission" date="2018-08" db="UniProtKB">
        <authorList>
            <consortium name="EnsemblPlants"/>
        </authorList>
    </citation>
    <scope>IDENTIFICATION</scope>
    <source>
        <strain evidence="8">Yugu1</strain>
    </source>
</reference>
<dbReference type="HOGENOM" id="CLU_010025_1_0_1"/>
<dbReference type="RefSeq" id="XP_004975367.1">
    <property type="nucleotide sequence ID" value="XM_004975310.4"/>
</dbReference>
<dbReference type="GeneID" id="101753172"/>
<dbReference type="OrthoDB" id="411785at2759"/>
<dbReference type="EnsemblPlants" id="KQK96889">
    <property type="protein sequence ID" value="KQK96889"/>
    <property type="gene ID" value="SETIT_009467mg"/>
</dbReference>
<dbReference type="GO" id="GO:0008757">
    <property type="term" value="F:S-adenosylmethionine-dependent methyltransferase activity"/>
    <property type="evidence" value="ECO:0007669"/>
    <property type="project" value="InterPro"/>
</dbReference>
<dbReference type="EMBL" id="CM003534">
    <property type="protein sequence ID" value="RCV33235.1"/>
    <property type="molecule type" value="Genomic_DNA"/>
</dbReference>
<keyword evidence="4" id="KW-0511">Multifunctional enzyme</keyword>
<dbReference type="FunFam" id="3.40.50.150:FF:000211">
    <property type="entry name" value="Methyltransferase-like protein 13"/>
    <property type="match status" value="1"/>
</dbReference>
<reference evidence="7 9" key="1">
    <citation type="journal article" date="2012" name="Nat. Biotechnol.">
        <title>Reference genome sequence of the model plant Setaria.</title>
        <authorList>
            <person name="Bennetzen J.L."/>
            <person name="Schmutz J."/>
            <person name="Wang H."/>
            <person name="Percifield R."/>
            <person name="Hawkins J."/>
            <person name="Pontaroli A.C."/>
            <person name="Estep M."/>
            <person name="Feng L."/>
            <person name="Vaughn J.N."/>
            <person name="Grimwood J."/>
            <person name="Jenkins J."/>
            <person name="Barry K."/>
            <person name="Lindquist E."/>
            <person name="Hellsten U."/>
            <person name="Deshpande S."/>
            <person name="Wang X."/>
            <person name="Wu X."/>
            <person name="Mitros T."/>
            <person name="Triplett J."/>
            <person name="Yang X."/>
            <person name="Ye C.Y."/>
            <person name="Mauro-Herrera M."/>
            <person name="Wang L."/>
            <person name="Li P."/>
            <person name="Sharma M."/>
            <person name="Sharma R."/>
            <person name="Ronald P.C."/>
            <person name="Panaud O."/>
            <person name="Kellogg E.A."/>
            <person name="Brutnell T.P."/>
            <person name="Doust A.N."/>
            <person name="Tuskan G.A."/>
            <person name="Rokhsar D."/>
            <person name="Devos K.M."/>
        </authorList>
    </citation>
    <scope>NUCLEOTIDE SEQUENCE [LARGE SCALE GENOMIC DNA]</scope>
    <source>
        <strain evidence="9">cv. Yugu1</strain>
        <strain evidence="7">Yugu1</strain>
    </source>
</reference>
<dbReference type="PANTHER" id="PTHR12176:SF78">
    <property type="entry name" value="EEF1A LYSINE AND N-TERMINAL METHYLTRANSFERASE"/>
    <property type="match status" value="1"/>
</dbReference>
<feature type="region of interest" description="Disordered" evidence="5">
    <location>
        <begin position="468"/>
        <end position="499"/>
    </location>
</feature>
<dbReference type="Gramene" id="KQK96889">
    <property type="protein sequence ID" value="KQK96889"/>
    <property type="gene ID" value="SETIT_009467mg"/>
</dbReference>
<dbReference type="SUPFAM" id="SSF53335">
    <property type="entry name" value="S-adenosyl-L-methionine-dependent methyltransferases"/>
    <property type="match status" value="2"/>
</dbReference>
<comment type="similarity">
    <text evidence="1">Belongs to the methyltransferase superfamily.</text>
</comment>
<protein>
    <recommendedName>
        <fullName evidence="6">Methyltransferase type 11 domain-containing protein</fullName>
    </recommendedName>
</protein>